<gene>
    <name evidence="1" type="ORF">DBR06_SOUSAS19710043</name>
</gene>
<protein>
    <submittedName>
        <fullName evidence="1">Uncharacterized protein</fullName>
    </submittedName>
</protein>
<accession>A0A484GY58</accession>
<dbReference type="EMBL" id="QWLN02002230">
    <property type="protein sequence ID" value="TEA40834.1"/>
    <property type="molecule type" value="Genomic_DNA"/>
</dbReference>
<reference evidence="1 2" key="1">
    <citation type="journal article" date="2018" name="Genomics">
        <title>Molecular footprints of inshore aquatic adaptation in Indo-Pacific humpback dolphin (Sousa chinensis).</title>
        <authorList>
            <person name="Ming Y."/>
            <person name="Jian J."/>
            <person name="Yu F."/>
            <person name="Yu X."/>
            <person name="Wang J."/>
            <person name="Liu W."/>
        </authorList>
    </citation>
    <scope>NUCLEOTIDE SEQUENCE [LARGE SCALE GENOMIC DNA]</scope>
    <source>
        <strain evidence="1">MY-2018</strain>
        <tissue evidence="1">Skin</tissue>
    </source>
</reference>
<dbReference type="Proteomes" id="UP000295264">
    <property type="component" value="Unassembled WGS sequence"/>
</dbReference>
<proteinExistence type="predicted"/>
<name>A0A484GY58_SOUCH</name>
<evidence type="ECO:0000313" key="1">
    <source>
        <dbReference type="EMBL" id="TEA40834.1"/>
    </source>
</evidence>
<keyword evidence="2" id="KW-1185">Reference proteome</keyword>
<comment type="caution">
    <text evidence="1">The sequence shown here is derived from an EMBL/GenBank/DDBJ whole genome shotgun (WGS) entry which is preliminary data.</text>
</comment>
<sequence length="53" mass="5742">SLVVQWLRLHAPNAGGLGSIPGQGTRSPMPQLRVHMLQLKILHTATKILPGHN</sequence>
<evidence type="ECO:0000313" key="2">
    <source>
        <dbReference type="Proteomes" id="UP000295264"/>
    </source>
</evidence>
<dbReference type="AlphaFoldDB" id="A0A484GY58"/>
<organism evidence="1 2">
    <name type="scientific">Sousa chinensis</name>
    <name type="common">Indo-pacific humpbacked dolphin</name>
    <name type="synonym">Steno chinensis</name>
    <dbReference type="NCBI Taxonomy" id="103600"/>
    <lineage>
        <taxon>Eukaryota</taxon>
        <taxon>Metazoa</taxon>
        <taxon>Chordata</taxon>
        <taxon>Craniata</taxon>
        <taxon>Vertebrata</taxon>
        <taxon>Euteleostomi</taxon>
        <taxon>Mammalia</taxon>
        <taxon>Eutheria</taxon>
        <taxon>Laurasiatheria</taxon>
        <taxon>Artiodactyla</taxon>
        <taxon>Whippomorpha</taxon>
        <taxon>Cetacea</taxon>
        <taxon>Odontoceti</taxon>
        <taxon>Delphinidae</taxon>
        <taxon>Sousa</taxon>
    </lineage>
</organism>
<feature type="non-terminal residue" evidence="1">
    <location>
        <position position="1"/>
    </location>
</feature>